<evidence type="ECO:0000259" key="4">
    <source>
        <dbReference type="Pfam" id="PF00685"/>
    </source>
</evidence>
<reference evidence="5" key="2">
    <citation type="submission" date="2021-12" db="EMBL/GenBank/DDBJ databases">
        <title>Resequencing data analysis of finger millet.</title>
        <authorList>
            <person name="Hatakeyama M."/>
            <person name="Aluri S."/>
            <person name="Balachadran M.T."/>
            <person name="Sivarajan S.R."/>
            <person name="Poveda L."/>
            <person name="Shimizu-Inatsugi R."/>
            <person name="Schlapbach R."/>
            <person name="Sreeman S.M."/>
            <person name="Shimizu K.K."/>
        </authorList>
    </citation>
    <scope>NUCLEOTIDE SEQUENCE</scope>
</reference>
<evidence type="ECO:0000313" key="6">
    <source>
        <dbReference type="Proteomes" id="UP001054889"/>
    </source>
</evidence>
<protein>
    <recommendedName>
        <fullName evidence="3">Sulfotransferase</fullName>
        <ecNumber evidence="3">2.8.2.-</ecNumber>
    </recommendedName>
</protein>
<dbReference type="InterPro" id="IPR000863">
    <property type="entry name" value="Sulfotransferase_dom"/>
</dbReference>
<dbReference type="GO" id="GO:0008146">
    <property type="term" value="F:sulfotransferase activity"/>
    <property type="evidence" value="ECO:0007669"/>
    <property type="project" value="InterPro"/>
</dbReference>
<gene>
    <name evidence="5" type="primary">ga02303</name>
    <name evidence="5" type="ORF">PR202_ga02303</name>
</gene>
<sequence length="348" mass="38210">MDASEDSTASAIAKYEALAPSLPCFDSNGGATRRKHGGFWYPEHLLAPTLAARDTFAARPTDVILATMPKAGTTWLKALAFAVTRRRLHAPDDPRHPLLGASPHDLVPFLHTVYEEHRAVPAGPRLDAMPAPRVLAVHAPFSALPASVSVPGSKCRVVYLCRDPKDAVVSFWHYLRKINPAGPGSVGPISQVVDQCCDGVWPFGPVWDHMAEYWRASVERPEKVMFLRYEDLKQDGAGTVGRLAAFLGCPFTDEEAARGVPEAVVALCSMDRLRSVHANRDGVHGVGFTVFNNSAFFRKGDIGDWKEHMTPEMARRLDDVVEEELRESGYLLDDHQKLIDGSSLHGLL</sequence>
<dbReference type="Gene3D" id="3.40.50.300">
    <property type="entry name" value="P-loop containing nucleotide triphosphate hydrolases"/>
    <property type="match status" value="1"/>
</dbReference>
<comment type="caution">
    <text evidence="5">The sequence shown here is derived from an EMBL/GenBank/DDBJ whole genome shotgun (WGS) entry which is preliminary data.</text>
</comment>
<evidence type="ECO:0000313" key="5">
    <source>
        <dbReference type="EMBL" id="GJM86444.1"/>
    </source>
</evidence>
<dbReference type="Pfam" id="PF00685">
    <property type="entry name" value="Sulfotransfer_1"/>
    <property type="match status" value="1"/>
</dbReference>
<evidence type="ECO:0000256" key="1">
    <source>
        <dbReference type="ARBA" id="ARBA00005771"/>
    </source>
</evidence>
<reference evidence="5" key="1">
    <citation type="journal article" date="2018" name="DNA Res.">
        <title>Multiple hybrid de novo genome assembly of finger millet, an orphan allotetraploid crop.</title>
        <authorList>
            <person name="Hatakeyama M."/>
            <person name="Aluri S."/>
            <person name="Balachadran M.T."/>
            <person name="Sivarajan S.R."/>
            <person name="Patrignani A."/>
            <person name="Gruter S."/>
            <person name="Poveda L."/>
            <person name="Shimizu-Inatsugi R."/>
            <person name="Baeten J."/>
            <person name="Francoijs K.J."/>
            <person name="Nataraja K.N."/>
            <person name="Reddy Y.A.N."/>
            <person name="Phadnis S."/>
            <person name="Ravikumar R.L."/>
            <person name="Schlapbach R."/>
            <person name="Sreeman S.M."/>
            <person name="Shimizu K.K."/>
        </authorList>
    </citation>
    <scope>NUCLEOTIDE SEQUENCE</scope>
</reference>
<name>A0AAV5BJ40_ELECO</name>
<organism evidence="5 6">
    <name type="scientific">Eleusine coracana subsp. coracana</name>
    <dbReference type="NCBI Taxonomy" id="191504"/>
    <lineage>
        <taxon>Eukaryota</taxon>
        <taxon>Viridiplantae</taxon>
        <taxon>Streptophyta</taxon>
        <taxon>Embryophyta</taxon>
        <taxon>Tracheophyta</taxon>
        <taxon>Spermatophyta</taxon>
        <taxon>Magnoliopsida</taxon>
        <taxon>Liliopsida</taxon>
        <taxon>Poales</taxon>
        <taxon>Poaceae</taxon>
        <taxon>PACMAD clade</taxon>
        <taxon>Chloridoideae</taxon>
        <taxon>Cynodonteae</taxon>
        <taxon>Eleusininae</taxon>
        <taxon>Eleusine</taxon>
    </lineage>
</organism>
<dbReference type="EC" id="2.8.2.-" evidence="3"/>
<proteinExistence type="inferred from homology"/>
<dbReference type="AlphaFoldDB" id="A0AAV5BJ40"/>
<dbReference type="Proteomes" id="UP001054889">
    <property type="component" value="Unassembled WGS sequence"/>
</dbReference>
<keyword evidence="2 3" id="KW-0808">Transferase</keyword>
<keyword evidence="6" id="KW-1185">Reference proteome</keyword>
<dbReference type="PANTHER" id="PTHR11783">
    <property type="entry name" value="SULFOTRANSFERASE SULT"/>
    <property type="match status" value="1"/>
</dbReference>
<comment type="similarity">
    <text evidence="1 3">Belongs to the sulfotransferase 1 family.</text>
</comment>
<dbReference type="SUPFAM" id="SSF52540">
    <property type="entry name" value="P-loop containing nucleoside triphosphate hydrolases"/>
    <property type="match status" value="1"/>
</dbReference>
<evidence type="ECO:0000256" key="2">
    <source>
        <dbReference type="ARBA" id="ARBA00022679"/>
    </source>
</evidence>
<feature type="domain" description="Sulfotransferase" evidence="4">
    <location>
        <begin position="60"/>
        <end position="329"/>
    </location>
</feature>
<dbReference type="EMBL" id="BQKI01000001">
    <property type="protein sequence ID" value="GJM86444.1"/>
    <property type="molecule type" value="Genomic_DNA"/>
</dbReference>
<accession>A0AAV5BJ40</accession>
<dbReference type="InterPro" id="IPR027417">
    <property type="entry name" value="P-loop_NTPase"/>
</dbReference>
<evidence type="ECO:0000256" key="3">
    <source>
        <dbReference type="RuleBase" id="RU361155"/>
    </source>
</evidence>